<dbReference type="Proteomes" id="UP000007077">
    <property type="component" value="Plasmid pHP-187"/>
</dbReference>
<dbReference type="EMBL" id="CP001980">
    <property type="protein sequence ID" value="ADQ00023.1"/>
    <property type="molecule type" value="Genomic_DNA"/>
</dbReference>
<gene>
    <name evidence="1" type="ordered locus">HP15_p187g26</name>
</gene>
<sequence>MLPKVRIIEGKKIARCSANSGTSGAFVTAELYVPLTDAGETGPFSKFGPNQSR</sequence>
<accession>E4PRY8</accession>
<evidence type="ECO:0000313" key="2">
    <source>
        <dbReference type="Proteomes" id="UP000007077"/>
    </source>
</evidence>
<keyword evidence="1" id="KW-0614">Plasmid</keyword>
<protein>
    <submittedName>
        <fullName evidence="1">Uncharacterized protein</fullName>
    </submittedName>
</protein>
<proteinExistence type="predicted"/>
<reference evidence="2" key="2">
    <citation type="submission" date="2010-02" db="EMBL/GenBank/DDBJ databases">
        <title>Complete genome sequence of Marinobacter adhaerens type strain (HP15).</title>
        <authorList>
            <person name="Gaerdes A.A.M."/>
            <person name="Kaeppel E."/>
            <person name="Shezad A."/>
            <person name="Seebah S."/>
            <person name="Teeling H."/>
            <person name="Yarza P."/>
            <person name="Gloeckner F.O."/>
            <person name="Ullrich M.S."/>
        </authorList>
    </citation>
    <scope>NUCLEOTIDE SEQUENCE [LARGE SCALE GENOMIC DNA]</scope>
    <source>
        <strain evidence="2">DSM 23420 / HP15</strain>
        <plasmid evidence="2">Plasmid pHP-187</plasmid>
    </source>
</reference>
<geneLocation type="plasmid" evidence="1 2">
    <name>pHP-187</name>
</geneLocation>
<dbReference type="PATRIC" id="fig|225937.3.peg.4261"/>
<organism evidence="1 2">
    <name type="scientific">Marinobacter adhaerens (strain DSM 23420 / HP15)</name>
    <dbReference type="NCBI Taxonomy" id="225937"/>
    <lineage>
        <taxon>Bacteria</taxon>
        <taxon>Pseudomonadati</taxon>
        <taxon>Pseudomonadota</taxon>
        <taxon>Gammaproteobacteria</taxon>
        <taxon>Pseudomonadales</taxon>
        <taxon>Marinobacteraceae</taxon>
        <taxon>Marinobacter</taxon>
    </lineage>
</organism>
<dbReference type="HOGENOM" id="CLU_3063192_0_0_6"/>
<evidence type="ECO:0000313" key="1">
    <source>
        <dbReference type="EMBL" id="ADQ00023.1"/>
    </source>
</evidence>
<name>E4PRY8_MARAH</name>
<reference evidence="1 2" key="1">
    <citation type="journal article" date="2010" name="Stand. Genomic Sci.">
        <title>Complete genome sequence of Marinobacter adhaerens type strain (HP15), a diatom-interacting marine microorganism.</title>
        <authorList>
            <person name="Gardes A."/>
            <person name="Kaeppel E."/>
            <person name="Shehzad A."/>
            <person name="Seebah S."/>
            <person name="Teeling H."/>
            <person name="Yarza P."/>
            <person name="Glockner F.O."/>
            <person name="Grossart H.P."/>
            <person name="Ullrich M.S."/>
        </authorList>
    </citation>
    <scope>NUCLEOTIDE SEQUENCE [LARGE SCALE GENOMIC DNA]</scope>
    <source>
        <strain evidence="2">DSM 23420 / HP15</strain>
        <plasmid evidence="2">Plasmid pHP-187</plasmid>
    </source>
</reference>
<dbReference type="KEGG" id="mad:HP15_p187g26"/>
<dbReference type="AlphaFoldDB" id="E4PRY8"/>